<evidence type="ECO:0000313" key="5">
    <source>
        <dbReference type="EMBL" id="CAD7571606.1"/>
    </source>
</evidence>
<feature type="compositionally biased region" description="Polar residues" evidence="3">
    <location>
        <begin position="523"/>
        <end position="533"/>
    </location>
</feature>
<organism evidence="5">
    <name type="scientific">Timema californicum</name>
    <name type="common">California timema</name>
    <name type="synonym">Walking stick</name>
    <dbReference type="NCBI Taxonomy" id="61474"/>
    <lineage>
        <taxon>Eukaryota</taxon>
        <taxon>Metazoa</taxon>
        <taxon>Ecdysozoa</taxon>
        <taxon>Arthropoda</taxon>
        <taxon>Hexapoda</taxon>
        <taxon>Insecta</taxon>
        <taxon>Pterygota</taxon>
        <taxon>Neoptera</taxon>
        <taxon>Polyneoptera</taxon>
        <taxon>Phasmatodea</taxon>
        <taxon>Timematodea</taxon>
        <taxon>Timematoidea</taxon>
        <taxon>Timematidae</taxon>
        <taxon>Timema</taxon>
    </lineage>
</organism>
<protein>
    <submittedName>
        <fullName evidence="5">(California timema) hypothetical protein</fullName>
    </submittedName>
</protein>
<evidence type="ECO:0000256" key="1">
    <source>
        <dbReference type="ARBA" id="ARBA00004123"/>
    </source>
</evidence>
<dbReference type="InterPro" id="IPR009057">
    <property type="entry name" value="Homeodomain-like_sf"/>
</dbReference>
<feature type="compositionally biased region" description="Basic and acidic residues" evidence="3">
    <location>
        <begin position="423"/>
        <end position="437"/>
    </location>
</feature>
<dbReference type="InterPro" id="IPR000210">
    <property type="entry name" value="BTB/POZ_dom"/>
</dbReference>
<feature type="domain" description="BTB" evidence="4">
    <location>
        <begin position="33"/>
        <end position="98"/>
    </location>
</feature>
<dbReference type="SUPFAM" id="SSF54695">
    <property type="entry name" value="POZ domain"/>
    <property type="match status" value="1"/>
</dbReference>
<dbReference type="PANTHER" id="PTHR23110">
    <property type="entry name" value="BTB DOMAIN TRANSCRIPTION FACTOR"/>
    <property type="match status" value="1"/>
</dbReference>
<reference evidence="5" key="1">
    <citation type="submission" date="2020-11" db="EMBL/GenBank/DDBJ databases">
        <authorList>
            <person name="Tran Van P."/>
        </authorList>
    </citation>
    <scope>NUCLEOTIDE SEQUENCE</scope>
</reference>
<dbReference type="SUPFAM" id="SSF46689">
    <property type="entry name" value="Homeodomain-like"/>
    <property type="match status" value="3"/>
</dbReference>
<dbReference type="InterPro" id="IPR007889">
    <property type="entry name" value="HTH_Psq"/>
</dbReference>
<dbReference type="Pfam" id="PF05225">
    <property type="entry name" value="HTH_psq"/>
    <property type="match status" value="2"/>
</dbReference>
<dbReference type="Gene3D" id="3.30.710.10">
    <property type="entry name" value="Potassium Channel Kv1.1, Chain A"/>
    <property type="match status" value="1"/>
</dbReference>
<comment type="subcellular location">
    <subcellularLocation>
        <location evidence="1">Nucleus</location>
    </subcellularLocation>
</comment>
<evidence type="ECO:0000259" key="4">
    <source>
        <dbReference type="PROSITE" id="PS50097"/>
    </source>
</evidence>
<gene>
    <name evidence="5" type="ORF">TCMB3V08_LOCUS4276</name>
</gene>
<dbReference type="SMART" id="SM00225">
    <property type="entry name" value="BTB"/>
    <property type="match status" value="1"/>
</dbReference>
<proteinExistence type="predicted"/>
<dbReference type="PROSITE" id="PS50097">
    <property type="entry name" value="BTB"/>
    <property type="match status" value="1"/>
</dbReference>
<dbReference type="GO" id="GO:0003677">
    <property type="term" value="F:DNA binding"/>
    <property type="evidence" value="ECO:0007669"/>
    <property type="project" value="InterPro"/>
</dbReference>
<feature type="compositionally biased region" description="Polar residues" evidence="3">
    <location>
        <begin position="152"/>
        <end position="168"/>
    </location>
</feature>
<dbReference type="InterPro" id="IPR011333">
    <property type="entry name" value="SKP1/BTB/POZ_sf"/>
</dbReference>
<evidence type="ECO:0000256" key="3">
    <source>
        <dbReference type="SAM" id="MobiDB-lite"/>
    </source>
</evidence>
<feature type="region of interest" description="Disordered" evidence="3">
    <location>
        <begin position="149"/>
        <end position="199"/>
    </location>
</feature>
<dbReference type="InterPro" id="IPR051095">
    <property type="entry name" value="Dros_DevTransReg"/>
</dbReference>
<dbReference type="GO" id="GO:0005634">
    <property type="term" value="C:nucleus"/>
    <property type="evidence" value="ECO:0007669"/>
    <property type="project" value="UniProtKB-SubCell"/>
</dbReference>
<feature type="region of interest" description="Disordered" evidence="3">
    <location>
        <begin position="511"/>
        <end position="544"/>
    </location>
</feature>
<dbReference type="EMBL" id="OE180600">
    <property type="protein sequence ID" value="CAD7571606.1"/>
    <property type="molecule type" value="Genomic_DNA"/>
</dbReference>
<feature type="region of interest" description="Disordered" evidence="3">
    <location>
        <begin position="406"/>
        <end position="437"/>
    </location>
</feature>
<accession>A0A7R9P685</accession>
<dbReference type="PANTHER" id="PTHR23110:SF109">
    <property type="entry name" value="FI07618P-RELATED"/>
    <property type="match status" value="1"/>
</dbReference>
<feature type="compositionally biased region" description="Acidic residues" evidence="3">
    <location>
        <begin position="534"/>
        <end position="544"/>
    </location>
</feature>
<dbReference type="CDD" id="cd18315">
    <property type="entry name" value="BTB_POZ_BAB-like"/>
    <property type="match status" value="1"/>
</dbReference>
<name>A0A7R9P685_TIMCA</name>
<dbReference type="Gene3D" id="1.10.10.60">
    <property type="entry name" value="Homeodomain-like"/>
    <property type="match status" value="3"/>
</dbReference>
<dbReference type="AlphaFoldDB" id="A0A7R9P685"/>
<sequence length="544" mass="60942">MGDKSQKFCLKWTNYQHHLSESFISLLQTESMADVTLSAQGKRIHAHRIVLSVCSPLFQELLSNCQDPHPVIIFSEMNFNDICSIVEFVYRGELSIGGDRMTSVLKVAEELKIRGLMWTAVPKVLEEVELTPEGNLVDHNTCAEEHLHEQMGSPTSNGATQGKTTRTAGTKRLAKKGGGKVLDEDRKRRRRRDSIKKEYSEESIAQALEDLKSGRTLVETAIAHNVPRSTLYVRARTQHVSLAYTRQEHSGEIIKAAVQAVVDGASLQKASEKHKIPKTVLWRRVQKELGRYGISHRRGAGTRTPSRSEKRLAAIQALEQGDTLTTVSKQFQIPKTTLFREKTRLVEAGRLPWSCLRKRDPEYDGKHQRRLKDAVTACMEGKMSQATASMTYQVPKTTIWRRLHKGSVKGSQECPEGEEVDDPESKPAEDDETEDKHEYTLDLTNQVLEGDEFGETSLIILSTRGSGEEIDLQEGSTIIVSTEVALRISHSSLVSSDRMKPSPSLNRACTHGSCFPYQESQEETTSPVDNQTDTPEESQEETIT</sequence>
<evidence type="ECO:0000256" key="2">
    <source>
        <dbReference type="ARBA" id="ARBA00023242"/>
    </source>
</evidence>
<keyword evidence="2" id="KW-0539">Nucleus</keyword>
<dbReference type="Pfam" id="PF00651">
    <property type="entry name" value="BTB"/>
    <property type="match status" value="1"/>
</dbReference>
<dbReference type="GO" id="GO:0006357">
    <property type="term" value="P:regulation of transcription by RNA polymerase II"/>
    <property type="evidence" value="ECO:0007669"/>
    <property type="project" value="TreeGrafter"/>
</dbReference>